<reference evidence="2 3" key="1">
    <citation type="journal article" date="2009" name="Science">
        <title>Green evolution and dynamic adaptations revealed by genomes of the marine picoeukaryotes Micromonas.</title>
        <authorList>
            <person name="Worden A.Z."/>
            <person name="Lee J.H."/>
            <person name="Mock T."/>
            <person name="Rouze P."/>
            <person name="Simmons M.P."/>
            <person name="Aerts A.L."/>
            <person name="Allen A.E."/>
            <person name="Cuvelier M.L."/>
            <person name="Derelle E."/>
            <person name="Everett M.V."/>
            <person name="Foulon E."/>
            <person name="Grimwood J."/>
            <person name="Gundlach H."/>
            <person name="Henrissat B."/>
            <person name="Napoli C."/>
            <person name="McDonald S.M."/>
            <person name="Parker M.S."/>
            <person name="Rombauts S."/>
            <person name="Salamov A."/>
            <person name="Von Dassow P."/>
            <person name="Badger J.H."/>
            <person name="Coutinho P.M."/>
            <person name="Demir E."/>
            <person name="Dubchak I."/>
            <person name="Gentemann C."/>
            <person name="Eikrem W."/>
            <person name="Gready J.E."/>
            <person name="John U."/>
            <person name="Lanier W."/>
            <person name="Lindquist E.A."/>
            <person name="Lucas S."/>
            <person name="Mayer K.F."/>
            <person name="Moreau H."/>
            <person name="Not F."/>
            <person name="Otillar R."/>
            <person name="Panaud O."/>
            <person name="Pangilinan J."/>
            <person name="Paulsen I."/>
            <person name="Piegu B."/>
            <person name="Poliakov A."/>
            <person name="Robbens S."/>
            <person name="Schmutz J."/>
            <person name="Toulza E."/>
            <person name="Wyss T."/>
            <person name="Zelensky A."/>
            <person name="Zhou K."/>
            <person name="Armbrust E.V."/>
            <person name="Bhattacharya D."/>
            <person name="Goodenough U.W."/>
            <person name="Van de Peer Y."/>
            <person name="Grigoriev I.V."/>
        </authorList>
    </citation>
    <scope>NUCLEOTIDE SEQUENCE [LARGE SCALE GENOMIC DNA]</scope>
    <source>
        <strain evidence="3">RCC299 / NOUM17</strain>
    </source>
</reference>
<gene>
    <name evidence="2" type="ORF">MICPUN_58219</name>
</gene>
<dbReference type="EMBL" id="CP001325">
    <property type="protein sequence ID" value="ACO62804.1"/>
    <property type="molecule type" value="Genomic_DNA"/>
</dbReference>
<keyword evidence="3" id="KW-1185">Reference proteome</keyword>
<evidence type="ECO:0000313" key="2">
    <source>
        <dbReference type="EMBL" id="ACO62804.1"/>
    </source>
</evidence>
<dbReference type="GeneID" id="8243241"/>
<dbReference type="Proteomes" id="UP000002009">
    <property type="component" value="Chromosome 4"/>
</dbReference>
<name>C1E502_MICCC</name>
<dbReference type="AlphaFoldDB" id="C1E502"/>
<proteinExistence type="predicted"/>
<accession>C1E502</accession>
<dbReference type="InParanoid" id="C1E502"/>
<dbReference type="InterPro" id="IPR001810">
    <property type="entry name" value="F-box_dom"/>
</dbReference>
<dbReference type="RefSeq" id="XP_002501546.1">
    <property type="nucleotide sequence ID" value="XM_002501500.1"/>
</dbReference>
<dbReference type="KEGG" id="mis:MICPUN_58219"/>
<feature type="domain" description="F-box" evidence="1">
    <location>
        <begin position="19"/>
        <end position="51"/>
    </location>
</feature>
<dbReference type="PROSITE" id="PS50181">
    <property type="entry name" value="FBOX"/>
    <property type="match status" value="1"/>
</dbReference>
<protein>
    <recommendedName>
        <fullName evidence="1">F-box domain-containing protein</fullName>
    </recommendedName>
</protein>
<sequence>MEPRRSQRIKISNEGGALGALLRHLPVVFESEVLRHLDVDDLFSLSRVNKECGRAASNASKLARADHYDARCAELSKDPCWGVDPATVHPLLRAFATCYAQEFAEQAEKLRAEVANDRRQSALSSSSGDFYTFPRREIIPSQRLQDATANVLKMLEPRPGT</sequence>
<evidence type="ECO:0000313" key="3">
    <source>
        <dbReference type="Proteomes" id="UP000002009"/>
    </source>
</evidence>
<evidence type="ECO:0000259" key="1">
    <source>
        <dbReference type="PROSITE" id="PS50181"/>
    </source>
</evidence>
<organism evidence="2 3">
    <name type="scientific">Micromonas commoda (strain RCC299 / NOUM17 / CCMP2709)</name>
    <name type="common">Picoplanktonic green alga</name>
    <dbReference type="NCBI Taxonomy" id="296587"/>
    <lineage>
        <taxon>Eukaryota</taxon>
        <taxon>Viridiplantae</taxon>
        <taxon>Chlorophyta</taxon>
        <taxon>Mamiellophyceae</taxon>
        <taxon>Mamiellales</taxon>
        <taxon>Mamiellaceae</taxon>
        <taxon>Micromonas</taxon>
    </lineage>
</organism>